<protein>
    <recommendedName>
        <fullName evidence="2">NADH-quinone oxidoreductase subunit D domain-containing protein</fullName>
    </recommendedName>
</protein>
<dbReference type="InterPro" id="IPR001135">
    <property type="entry name" value="NADH_Q_OxRdtase_suD"/>
</dbReference>
<name>A0ABU9D6F6_9PROT</name>
<dbReference type="Proteomes" id="UP001446205">
    <property type="component" value="Unassembled WGS sequence"/>
</dbReference>
<comment type="caution">
    <text evidence="3">The sequence shown here is derived from an EMBL/GenBank/DDBJ whole genome shotgun (WGS) entry which is preliminary data.</text>
</comment>
<evidence type="ECO:0000313" key="4">
    <source>
        <dbReference type="Proteomes" id="UP001446205"/>
    </source>
</evidence>
<feature type="domain" description="NADH-quinone oxidoreductase subunit D" evidence="2">
    <location>
        <begin position="282"/>
        <end position="363"/>
    </location>
</feature>
<dbReference type="RefSeq" id="WP_341370201.1">
    <property type="nucleotide sequence ID" value="NZ_JBBPCO010000003.1"/>
</dbReference>
<sequence length="413" mass="44465">MHVALRRGLQHFAFGHPTAFPVLGWGGSALWHQLRAGDRIQAAPAPRNADLLVLAGEIPASWQANVIALFETLALPRLILWLQPPWPCTPISGLPVGVSVAPEAIMQIDWTELVEQLLAPGNPANAPLLADEPPAPWRGIGPHGQGGKGMMGGVPYGRPMAMNADDPDGLMLDDVPTYLGPHFPGLPSGLCLELRVQGDRIRECVAARNSFPHGAAPQGNAPAPASVAACENERLRGHLRWMADFLELAGLAALGARARRLAERPERRAVQRLIAQAEWGGLLRRRCRGLGVITQEEALHAGLPDSAAKASGVDHDSRRSEPAYQALGFEVHTETQGDTWARWRVRARECRQSLDLIERAADMRLPAAAQSGLPANAPSPATLELLRHKLASLEWSQAVLFVASLGLDMGAEQ</sequence>
<dbReference type="InterPro" id="IPR052197">
    <property type="entry name" value="ComplexI_49kDa-like"/>
</dbReference>
<accession>A0ABU9D6F6</accession>
<evidence type="ECO:0000313" key="3">
    <source>
        <dbReference type="EMBL" id="MEK8089136.1"/>
    </source>
</evidence>
<keyword evidence="1" id="KW-0560">Oxidoreductase</keyword>
<dbReference type="SUPFAM" id="SSF56762">
    <property type="entry name" value="HydB/Nqo4-like"/>
    <property type="match status" value="1"/>
</dbReference>
<organism evidence="3 4">
    <name type="scientific">Thermithiobacillus plumbiphilus</name>
    <dbReference type="NCBI Taxonomy" id="1729899"/>
    <lineage>
        <taxon>Bacteria</taxon>
        <taxon>Pseudomonadati</taxon>
        <taxon>Pseudomonadota</taxon>
        <taxon>Acidithiobacillia</taxon>
        <taxon>Acidithiobacillales</taxon>
        <taxon>Thermithiobacillaceae</taxon>
        <taxon>Thermithiobacillus</taxon>
    </lineage>
</organism>
<dbReference type="PANTHER" id="PTHR43485:SF1">
    <property type="entry name" value="FORMATE HYDROGENLYASE SUBUNIT 5-RELATED"/>
    <property type="match status" value="1"/>
</dbReference>
<dbReference type="Gene3D" id="1.10.645.10">
    <property type="entry name" value="Cytochrome-c3 Hydrogenase, chain B"/>
    <property type="match status" value="1"/>
</dbReference>
<evidence type="ECO:0000259" key="2">
    <source>
        <dbReference type="Pfam" id="PF00346"/>
    </source>
</evidence>
<dbReference type="InterPro" id="IPR029014">
    <property type="entry name" value="NiFe-Hase_large"/>
</dbReference>
<proteinExistence type="predicted"/>
<dbReference type="PANTHER" id="PTHR43485">
    <property type="entry name" value="HYDROGENASE-4 COMPONENT G"/>
    <property type="match status" value="1"/>
</dbReference>
<keyword evidence="4" id="KW-1185">Reference proteome</keyword>
<gene>
    <name evidence="3" type="ORF">WOB96_05095</name>
</gene>
<evidence type="ECO:0000256" key="1">
    <source>
        <dbReference type="ARBA" id="ARBA00023002"/>
    </source>
</evidence>
<dbReference type="EMBL" id="JBBPCO010000003">
    <property type="protein sequence ID" value="MEK8089136.1"/>
    <property type="molecule type" value="Genomic_DNA"/>
</dbReference>
<dbReference type="Pfam" id="PF00346">
    <property type="entry name" value="Complex1_49kDa"/>
    <property type="match status" value="1"/>
</dbReference>
<reference evidence="3 4" key="1">
    <citation type="submission" date="2024-04" db="EMBL/GenBank/DDBJ databases">
        <authorList>
            <person name="Abashina T."/>
            <person name="Shaikin A."/>
        </authorList>
    </citation>
    <scope>NUCLEOTIDE SEQUENCE [LARGE SCALE GENOMIC DNA]</scope>
    <source>
        <strain evidence="3 4">AAFK</strain>
    </source>
</reference>